<dbReference type="InterPro" id="IPR037293">
    <property type="entry name" value="Gal_Oxidase_central_sf"/>
</dbReference>
<keyword evidence="5" id="KW-1185">Reference proteome</keyword>
<dbReference type="Gene3D" id="2.60.40.10">
    <property type="entry name" value="Immunoglobulins"/>
    <property type="match status" value="1"/>
</dbReference>
<dbReference type="PANTHER" id="PTHR32208">
    <property type="entry name" value="SECRETED PROTEIN-RELATED"/>
    <property type="match status" value="1"/>
</dbReference>
<dbReference type="Pfam" id="PF07250">
    <property type="entry name" value="Glyoxal_oxid_N"/>
    <property type="match status" value="2"/>
</dbReference>
<keyword evidence="1" id="KW-0732">Signal</keyword>
<dbReference type="SUPFAM" id="SSF81296">
    <property type="entry name" value="E set domains"/>
    <property type="match status" value="1"/>
</dbReference>
<gene>
    <name evidence="4" type="ORF">Godav_025558</name>
</gene>
<dbReference type="Proteomes" id="UP000593561">
    <property type="component" value="Unassembled WGS sequence"/>
</dbReference>
<evidence type="ECO:0000256" key="1">
    <source>
        <dbReference type="ARBA" id="ARBA00022729"/>
    </source>
</evidence>
<dbReference type="InterPro" id="IPR011043">
    <property type="entry name" value="Gal_Oxase/kelch_b-propeller"/>
</dbReference>
<dbReference type="Gene3D" id="2.130.10.80">
    <property type="entry name" value="Galactose oxidase/kelch, beta-propeller"/>
    <property type="match status" value="2"/>
</dbReference>
<proteinExistence type="predicted"/>
<sequence>TGGFNNGSDTVRIIDLCDTCEWKEYPGALANGRWYATQVTLGDGKFMVFGGRDFPTYEFVPPEGKKNTHQDVVDFNFLVETHDPVENNLYPFVYLSTDGNIFIFANNRSVILNPNTRKIIHEFPVLPNGARNYPASGSACLLPIILKPNEDRSVIPAEILICGGAPHDAFAKADLQRPKVFLPGSCDCARLDFTKRDSKWNIFNMPSARLLGDMAVLPTGDVLIVNGAKTGSAGWDDAREPNLNPVLYKFQTDGTSPKFTVLNPSNIPRMYHSSFAVLPDAKVLIAGSNTNPGYLDDALFPTEVRPNEDRRVIPAEILICGGAPHDAFAKADLQRPKVFLPGSSDCARLDFTKRNSKWKILNMPSARLLGDMAVLPTGDVLIVNGAKTGSAGWDDAREPNLNPVLYKFKTDGTGSKFTVLNPSNIARMYHSSFAVLPDAKVLIAGSNTNPGYLDDALFPTEVRVEKFSPPYLDPNLAMFRQEIITEKSDNQLKYGQKFTVQIRGNSVIDQQKLQVTIYSPPFVTHGICMNQRLIQLGILEFNKDVAPNTNNIVLQAPMNGNIAQPGYYMLFVNYNGVPCLRSM</sequence>
<dbReference type="Pfam" id="PF09118">
    <property type="entry name" value="GO-like_E_set"/>
    <property type="match status" value="1"/>
</dbReference>
<dbReference type="SUPFAM" id="SSF50965">
    <property type="entry name" value="Galactose oxidase, central domain"/>
    <property type="match status" value="2"/>
</dbReference>
<feature type="domain" description="Glyoxal oxidase N-terminal" evidence="2">
    <location>
        <begin position="1"/>
        <end position="305"/>
    </location>
</feature>
<dbReference type="InterPro" id="IPR014756">
    <property type="entry name" value="Ig_E-set"/>
</dbReference>
<feature type="non-terminal residue" evidence="4">
    <location>
        <position position="583"/>
    </location>
</feature>
<feature type="domain" description="Glyoxal oxidase N-terminal" evidence="2">
    <location>
        <begin position="310"/>
        <end position="471"/>
    </location>
</feature>
<dbReference type="EMBL" id="JABFAC010249486">
    <property type="protein sequence ID" value="MBA0637918.1"/>
    <property type="molecule type" value="Genomic_DNA"/>
</dbReference>
<dbReference type="AlphaFoldDB" id="A0A7J8TI84"/>
<dbReference type="CDD" id="cd02851">
    <property type="entry name" value="E_set_GO_C"/>
    <property type="match status" value="1"/>
</dbReference>
<organism evidence="4 5">
    <name type="scientific">Gossypium davidsonii</name>
    <name type="common">Davidson's cotton</name>
    <name type="synonym">Gossypium klotzschianum subsp. davidsonii</name>
    <dbReference type="NCBI Taxonomy" id="34287"/>
    <lineage>
        <taxon>Eukaryota</taxon>
        <taxon>Viridiplantae</taxon>
        <taxon>Streptophyta</taxon>
        <taxon>Embryophyta</taxon>
        <taxon>Tracheophyta</taxon>
        <taxon>Spermatophyta</taxon>
        <taxon>Magnoliopsida</taxon>
        <taxon>eudicotyledons</taxon>
        <taxon>Gunneridae</taxon>
        <taxon>Pentapetalae</taxon>
        <taxon>rosids</taxon>
        <taxon>malvids</taxon>
        <taxon>Malvales</taxon>
        <taxon>Malvaceae</taxon>
        <taxon>Malvoideae</taxon>
        <taxon>Gossypium</taxon>
    </lineage>
</organism>
<evidence type="ECO:0000259" key="3">
    <source>
        <dbReference type="Pfam" id="PF09118"/>
    </source>
</evidence>
<dbReference type="PANTHER" id="PTHR32208:SF93">
    <property type="entry name" value="ALDEHYDE OXIDASE GLOX1"/>
    <property type="match status" value="1"/>
</dbReference>
<evidence type="ECO:0000313" key="5">
    <source>
        <dbReference type="Proteomes" id="UP000593561"/>
    </source>
</evidence>
<feature type="domain" description="Galactose oxidase-like Early set" evidence="3">
    <location>
        <begin position="486"/>
        <end position="579"/>
    </location>
</feature>
<evidence type="ECO:0000313" key="4">
    <source>
        <dbReference type="EMBL" id="MBA0637918.1"/>
    </source>
</evidence>
<evidence type="ECO:0000259" key="2">
    <source>
        <dbReference type="Pfam" id="PF07250"/>
    </source>
</evidence>
<dbReference type="InterPro" id="IPR013783">
    <property type="entry name" value="Ig-like_fold"/>
</dbReference>
<evidence type="ECO:0008006" key="6">
    <source>
        <dbReference type="Google" id="ProtNLM"/>
    </source>
</evidence>
<name>A0A7J8TI84_GOSDV</name>
<protein>
    <recommendedName>
        <fullName evidence="6">Galactose oxidase-like Early set domain-containing protein</fullName>
    </recommendedName>
</protein>
<feature type="non-terminal residue" evidence="4">
    <location>
        <position position="1"/>
    </location>
</feature>
<reference evidence="4 5" key="1">
    <citation type="journal article" date="2019" name="Genome Biol. Evol.">
        <title>Insights into the evolution of the New World diploid cottons (Gossypium, subgenus Houzingenia) based on genome sequencing.</title>
        <authorList>
            <person name="Grover C.E."/>
            <person name="Arick M.A. 2nd"/>
            <person name="Thrash A."/>
            <person name="Conover J.L."/>
            <person name="Sanders W.S."/>
            <person name="Peterson D.G."/>
            <person name="Frelichowski J.E."/>
            <person name="Scheffler J.A."/>
            <person name="Scheffler B.E."/>
            <person name="Wendel J.F."/>
        </authorList>
    </citation>
    <scope>NUCLEOTIDE SEQUENCE [LARGE SCALE GENOMIC DNA]</scope>
    <source>
        <strain evidence="4">27</strain>
        <tissue evidence="4">Leaf</tissue>
    </source>
</reference>
<dbReference type="InterPro" id="IPR015202">
    <property type="entry name" value="GO-like_E_set"/>
</dbReference>
<comment type="caution">
    <text evidence="4">The sequence shown here is derived from an EMBL/GenBank/DDBJ whole genome shotgun (WGS) entry which is preliminary data.</text>
</comment>
<accession>A0A7J8TI84</accession>
<dbReference type="InterPro" id="IPR009880">
    <property type="entry name" value="Glyoxal_oxidase_N"/>
</dbReference>